<evidence type="ECO:0000313" key="10">
    <source>
        <dbReference type="EMBL" id="GLC31003.1"/>
    </source>
</evidence>
<gene>
    <name evidence="10" type="ORF">bsdE14_24130</name>
</gene>
<evidence type="ECO:0000256" key="2">
    <source>
        <dbReference type="ARBA" id="ARBA00022475"/>
    </source>
</evidence>
<organism evidence="10 11">
    <name type="scientific">Clostridium omnivorum</name>
    <dbReference type="NCBI Taxonomy" id="1604902"/>
    <lineage>
        <taxon>Bacteria</taxon>
        <taxon>Bacillati</taxon>
        <taxon>Bacillota</taxon>
        <taxon>Clostridia</taxon>
        <taxon>Eubacteriales</taxon>
        <taxon>Clostridiaceae</taxon>
        <taxon>Clostridium</taxon>
    </lineage>
</organism>
<keyword evidence="4 7" id="KW-1133">Transmembrane helix</keyword>
<feature type="transmembrane region" description="Helical" evidence="7">
    <location>
        <begin position="327"/>
        <end position="358"/>
    </location>
</feature>
<proteinExistence type="inferred from homology"/>
<keyword evidence="2" id="KW-1003">Cell membrane</keyword>
<feature type="transmembrane region" description="Helical" evidence="7">
    <location>
        <begin position="370"/>
        <end position="390"/>
    </location>
</feature>
<dbReference type="EMBL" id="BRXR01000001">
    <property type="protein sequence ID" value="GLC31003.1"/>
    <property type="molecule type" value="Genomic_DNA"/>
</dbReference>
<comment type="caution">
    <text evidence="10">The sequence shown here is derived from an EMBL/GenBank/DDBJ whole genome shotgun (WGS) entry which is preliminary data.</text>
</comment>
<dbReference type="InterPro" id="IPR003838">
    <property type="entry name" value="ABC3_permease_C"/>
</dbReference>
<dbReference type="InterPro" id="IPR025857">
    <property type="entry name" value="MacB_PCD"/>
</dbReference>
<evidence type="ECO:0000256" key="5">
    <source>
        <dbReference type="ARBA" id="ARBA00023136"/>
    </source>
</evidence>
<protein>
    <submittedName>
        <fullName evidence="10">Macrolide ABC transporter permease</fullName>
    </submittedName>
</protein>
<keyword evidence="5 7" id="KW-0472">Membrane</keyword>
<evidence type="ECO:0000256" key="4">
    <source>
        <dbReference type="ARBA" id="ARBA00022989"/>
    </source>
</evidence>
<evidence type="ECO:0000313" key="11">
    <source>
        <dbReference type="Proteomes" id="UP001208567"/>
    </source>
</evidence>
<dbReference type="PANTHER" id="PTHR30572">
    <property type="entry name" value="MEMBRANE COMPONENT OF TRANSPORTER-RELATED"/>
    <property type="match status" value="1"/>
</dbReference>
<reference evidence="10 11" key="1">
    <citation type="journal article" date="2024" name="Int. J. Syst. Evol. Microbiol.">
        <title>Clostridium omnivorum sp. nov., isolated from anoxic soil under the treatment of reductive soil disinfestation.</title>
        <authorList>
            <person name="Ueki A."/>
            <person name="Tonouchi A."/>
            <person name="Kaku N."/>
            <person name="Honma S."/>
            <person name="Ueki K."/>
        </authorList>
    </citation>
    <scope>NUCLEOTIDE SEQUENCE [LARGE SCALE GENOMIC DNA]</scope>
    <source>
        <strain evidence="10 11">E14</strain>
    </source>
</reference>
<dbReference type="PANTHER" id="PTHR30572:SF4">
    <property type="entry name" value="ABC TRANSPORTER PERMEASE YTRF"/>
    <property type="match status" value="1"/>
</dbReference>
<evidence type="ECO:0000259" key="8">
    <source>
        <dbReference type="Pfam" id="PF02687"/>
    </source>
</evidence>
<dbReference type="Pfam" id="PF02687">
    <property type="entry name" value="FtsX"/>
    <property type="match status" value="1"/>
</dbReference>
<comment type="similarity">
    <text evidence="6">Belongs to the ABC-4 integral membrane protein family.</text>
</comment>
<evidence type="ECO:0000256" key="7">
    <source>
        <dbReference type="SAM" id="Phobius"/>
    </source>
</evidence>
<dbReference type="Pfam" id="PF12704">
    <property type="entry name" value="MacB_PCD"/>
    <property type="match status" value="1"/>
</dbReference>
<feature type="domain" description="ABC3 transporter permease C-terminal" evidence="8">
    <location>
        <begin position="287"/>
        <end position="400"/>
    </location>
</feature>
<evidence type="ECO:0000259" key="9">
    <source>
        <dbReference type="Pfam" id="PF12704"/>
    </source>
</evidence>
<evidence type="ECO:0000256" key="1">
    <source>
        <dbReference type="ARBA" id="ARBA00004651"/>
    </source>
</evidence>
<dbReference type="InterPro" id="IPR050250">
    <property type="entry name" value="Macrolide_Exporter_MacB"/>
</dbReference>
<feature type="domain" description="MacB-like periplasmic core" evidence="9">
    <location>
        <begin position="25"/>
        <end position="244"/>
    </location>
</feature>
<keyword evidence="11" id="KW-1185">Reference proteome</keyword>
<feature type="transmembrane region" description="Helical" evidence="7">
    <location>
        <begin position="26"/>
        <end position="46"/>
    </location>
</feature>
<feature type="transmembrane region" description="Helical" evidence="7">
    <location>
        <begin position="277"/>
        <end position="306"/>
    </location>
</feature>
<dbReference type="RefSeq" id="WP_264850281.1">
    <property type="nucleotide sequence ID" value="NZ_BRXR01000001.1"/>
</dbReference>
<dbReference type="Proteomes" id="UP001208567">
    <property type="component" value="Unassembled WGS sequence"/>
</dbReference>
<sequence length="407" mass="43415">MNFISNFIENFKMALDSIKSNKMRSFLTMLGIIIGISSVITIVSLGQGGQNTITGEFEKIGAATVSINVDATKAKQSDYITFDDIKQIRDKVDTVKYISPSMSKSGVAQSETSNKRANISGVSIDAFNIDNTEFLYGRAFNEREYQEGKAVIVIDEYAARSLFGYTDVTGKSIKVGPKTSPVKMTIIGVSKLDMGPFGGAENTNMPAFVTMPATTMKNIFSGEVTIDSITVMATSKNDGEAAGNGAKNILESRHNNRGQDVYKAQSLLKQLDQVNKVLGIFTAFISAVAAISLLVGGIGVMNIMLVSVTERTREIGIRKAIGATTNAILLQFLTESVIISLIGGIIGMLFGIGGAYIIGVFAKITPSLSPAAVIGAILFSSAVGIFFGIYPAKKAANLNPIDALRYE</sequence>
<evidence type="ECO:0000256" key="3">
    <source>
        <dbReference type="ARBA" id="ARBA00022692"/>
    </source>
</evidence>
<accession>A0ABQ5N6Z5</accession>
<evidence type="ECO:0000256" key="6">
    <source>
        <dbReference type="ARBA" id="ARBA00038076"/>
    </source>
</evidence>
<name>A0ABQ5N6Z5_9CLOT</name>
<comment type="subcellular location">
    <subcellularLocation>
        <location evidence="1">Cell membrane</location>
        <topology evidence="1">Multi-pass membrane protein</topology>
    </subcellularLocation>
</comment>
<keyword evidence="3 7" id="KW-0812">Transmembrane</keyword>